<protein>
    <recommendedName>
        <fullName evidence="3">Asp_protease_2 domain-containing protein</fullName>
    </recommendedName>
</protein>
<comment type="caution">
    <text evidence="1">The sequence shown here is derived from an EMBL/GenBank/DDBJ whole genome shotgun (WGS) entry which is preliminary data.</text>
</comment>
<proteinExistence type="predicted"/>
<keyword evidence="2" id="KW-1185">Reference proteome</keyword>
<dbReference type="InParanoid" id="A0A1Q3AZ75"/>
<dbReference type="Proteomes" id="UP000187406">
    <property type="component" value="Unassembled WGS sequence"/>
</dbReference>
<dbReference type="AlphaFoldDB" id="A0A1Q3AZ75"/>
<evidence type="ECO:0000313" key="2">
    <source>
        <dbReference type="Proteomes" id="UP000187406"/>
    </source>
</evidence>
<dbReference type="Gene3D" id="2.40.70.10">
    <property type="entry name" value="Acid Proteases"/>
    <property type="match status" value="1"/>
</dbReference>
<dbReference type="EMBL" id="BDDD01000182">
    <property type="protein sequence ID" value="GAV61061.1"/>
    <property type="molecule type" value="Genomic_DNA"/>
</dbReference>
<reference evidence="2" key="1">
    <citation type="submission" date="2016-04" db="EMBL/GenBank/DDBJ databases">
        <title>Cephalotus genome sequencing.</title>
        <authorList>
            <person name="Fukushima K."/>
            <person name="Hasebe M."/>
            <person name="Fang X."/>
        </authorList>
    </citation>
    <scope>NUCLEOTIDE SEQUENCE [LARGE SCALE GENOMIC DNA]</scope>
    <source>
        <strain evidence="2">cv. St1</strain>
    </source>
</reference>
<dbReference type="PANTHER" id="PTHR35046:SF9">
    <property type="entry name" value="RNA-DIRECTED DNA POLYMERASE"/>
    <property type="match status" value="1"/>
</dbReference>
<evidence type="ECO:0000313" key="1">
    <source>
        <dbReference type="EMBL" id="GAV61061.1"/>
    </source>
</evidence>
<organism evidence="1 2">
    <name type="scientific">Cephalotus follicularis</name>
    <name type="common">Albany pitcher plant</name>
    <dbReference type="NCBI Taxonomy" id="3775"/>
    <lineage>
        <taxon>Eukaryota</taxon>
        <taxon>Viridiplantae</taxon>
        <taxon>Streptophyta</taxon>
        <taxon>Embryophyta</taxon>
        <taxon>Tracheophyta</taxon>
        <taxon>Spermatophyta</taxon>
        <taxon>Magnoliopsida</taxon>
        <taxon>eudicotyledons</taxon>
        <taxon>Gunneridae</taxon>
        <taxon>Pentapetalae</taxon>
        <taxon>rosids</taxon>
        <taxon>fabids</taxon>
        <taxon>Oxalidales</taxon>
        <taxon>Cephalotaceae</taxon>
        <taxon>Cephalotus</taxon>
    </lineage>
</organism>
<evidence type="ECO:0008006" key="3">
    <source>
        <dbReference type="Google" id="ProtNLM"/>
    </source>
</evidence>
<gene>
    <name evidence="1" type="ORF">CFOL_v3_04589</name>
</gene>
<accession>A0A1Q3AZ75</accession>
<dbReference type="InterPro" id="IPR021109">
    <property type="entry name" value="Peptidase_aspartic_dom_sf"/>
</dbReference>
<name>A0A1Q3AZ75_CEPFO</name>
<feature type="non-terminal residue" evidence="1">
    <location>
        <position position="1"/>
    </location>
</feature>
<dbReference type="OrthoDB" id="1934635at2759"/>
<dbReference type="CDD" id="cd00303">
    <property type="entry name" value="retropepsin_like"/>
    <property type="match status" value="1"/>
</dbReference>
<sequence length="161" mass="18558">STIRDDNEWKQTTIFHTFILCGERSCKLVIDNGSCMDIVSKTTIGFLNLEVEPHPKSLRVSWVNRTSLPISERCLVLIKMGDYDDRVYCDVLPMDVAHVLSGRPWLYDLHVINHRRENTFAFRYKGKNIILNPDKPCPKDHGSQSKVTPRVPIKKSLHILD</sequence>
<dbReference type="PANTHER" id="PTHR35046">
    <property type="entry name" value="ZINC KNUCKLE (CCHC-TYPE) FAMILY PROTEIN"/>
    <property type="match status" value="1"/>
</dbReference>